<dbReference type="PANTHER" id="PTHR45641:SF19">
    <property type="entry name" value="NEPHROCYSTIN-3"/>
    <property type="match status" value="1"/>
</dbReference>
<dbReference type="PROSITE" id="PS50293">
    <property type="entry name" value="TPR_REGION"/>
    <property type="match status" value="1"/>
</dbReference>
<dbReference type="EMBL" id="ASPP01037469">
    <property type="protein sequence ID" value="ETO01764.1"/>
    <property type="molecule type" value="Genomic_DNA"/>
</dbReference>
<keyword evidence="2 3" id="KW-0802">TPR repeat</keyword>
<dbReference type="SMART" id="SM00028">
    <property type="entry name" value="TPR"/>
    <property type="match status" value="7"/>
</dbReference>
<dbReference type="PRINTS" id="PR00381">
    <property type="entry name" value="KINESINLIGHT"/>
</dbReference>
<accession>X6LJG7</accession>
<feature type="non-terminal residue" evidence="5">
    <location>
        <position position="621"/>
    </location>
</feature>
<evidence type="ECO:0000256" key="1">
    <source>
        <dbReference type="ARBA" id="ARBA00022737"/>
    </source>
</evidence>
<protein>
    <submittedName>
        <fullName evidence="5">Uncharacterized protein</fullName>
    </submittedName>
</protein>
<organism evidence="5 6">
    <name type="scientific">Reticulomyxa filosa</name>
    <dbReference type="NCBI Taxonomy" id="46433"/>
    <lineage>
        <taxon>Eukaryota</taxon>
        <taxon>Sar</taxon>
        <taxon>Rhizaria</taxon>
        <taxon>Retaria</taxon>
        <taxon>Foraminifera</taxon>
        <taxon>Monothalamids</taxon>
        <taxon>Reticulomyxidae</taxon>
        <taxon>Reticulomyxa</taxon>
    </lineage>
</organism>
<feature type="repeat" description="TPR" evidence="3">
    <location>
        <begin position="526"/>
        <end position="559"/>
    </location>
</feature>
<keyword evidence="6" id="KW-1185">Reference proteome</keyword>
<dbReference type="AlphaFoldDB" id="X6LJG7"/>
<evidence type="ECO:0000256" key="4">
    <source>
        <dbReference type="SAM" id="MobiDB-lite"/>
    </source>
</evidence>
<sequence length="621" mass="72549">MYGTEDKHNNNSRFHKRKNFKKKKGKGKHFWSFFFCGSHLTLNKAELKARNPPHFKITDINGQNIDNDQKLRIVFDTNPVRLFIHFIHKNNDEDMKHPNDEKQDVKNIELDQNKPWNEANKTAHTIVKQMIEKKQKGIVIVSTNLDEFAKSNDRWFFQGIDFSMMINSNKYMKEKKVISPYVVYSFHSKNITFNNITIDGCVYVIDCIIDGIGHFHITQHLIHTKKSVINYHFKQPIFTVSWPIDADEIFKSGIDSYEKSNFDEAISLIHFALCVRLQTLDDSDIKVANAFFWLGVVYNVKREYDKSIEYHEKALTIRLDKLGSGHIDVEEHDKAIEYYQKALKIRFEKLGSGHINVAILYNNLGIIYIKKREYDKSIEHHKKALTIRLDKLGSDHIDVGNSYNQLGIVHGEKGEYDKALEYYQKALKIRLEKLGNNHINVATLYNNLGRVYYLKDEYDKSYEYHKKALNIYSENIDGNQINIAICYCHLGNIHLEKGEYAESIEYYKKHLKISSEQLDEDHTNVATSFYCLGRSYFEIGEYETSIEYHEKALNIQLKKFGEKHALVAQSLNELGFVWIKGKQQMNKAKEYVDKALEILMNDKTSYDVLGLILEKNGTNEE</sequence>
<dbReference type="InterPro" id="IPR011990">
    <property type="entry name" value="TPR-like_helical_dom_sf"/>
</dbReference>
<evidence type="ECO:0000256" key="2">
    <source>
        <dbReference type="ARBA" id="ARBA00022803"/>
    </source>
</evidence>
<name>X6LJG7_RETFI</name>
<dbReference type="SUPFAM" id="SSF48452">
    <property type="entry name" value="TPR-like"/>
    <property type="match status" value="2"/>
</dbReference>
<feature type="repeat" description="TPR" evidence="3">
    <location>
        <begin position="358"/>
        <end position="391"/>
    </location>
</feature>
<evidence type="ECO:0000313" key="6">
    <source>
        <dbReference type="Proteomes" id="UP000023152"/>
    </source>
</evidence>
<feature type="repeat" description="TPR" evidence="3">
    <location>
        <begin position="484"/>
        <end position="517"/>
    </location>
</feature>
<comment type="caution">
    <text evidence="5">The sequence shown here is derived from an EMBL/GenBank/DDBJ whole genome shotgun (WGS) entry which is preliminary data.</text>
</comment>
<gene>
    <name evidence="5" type="ORF">RFI_35675</name>
</gene>
<dbReference type="Pfam" id="PF13424">
    <property type="entry name" value="TPR_12"/>
    <property type="match status" value="3"/>
</dbReference>
<dbReference type="Pfam" id="PF13374">
    <property type="entry name" value="TPR_10"/>
    <property type="match status" value="1"/>
</dbReference>
<dbReference type="InterPro" id="IPR019734">
    <property type="entry name" value="TPR_rpt"/>
</dbReference>
<dbReference type="Gene3D" id="1.25.40.10">
    <property type="entry name" value="Tetratricopeptide repeat domain"/>
    <property type="match status" value="3"/>
</dbReference>
<dbReference type="PANTHER" id="PTHR45641">
    <property type="entry name" value="TETRATRICOPEPTIDE REPEAT PROTEIN (AFU_ORTHOLOGUE AFUA_6G03870)"/>
    <property type="match status" value="1"/>
</dbReference>
<evidence type="ECO:0000313" key="5">
    <source>
        <dbReference type="EMBL" id="ETO01764.1"/>
    </source>
</evidence>
<dbReference type="PROSITE" id="PS50005">
    <property type="entry name" value="TPR"/>
    <property type="match status" value="6"/>
</dbReference>
<feature type="region of interest" description="Disordered" evidence="4">
    <location>
        <begin position="1"/>
        <end position="21"/>
    </location>
</feature>
<feature type="repeat" description="TPR" evidence="3">
    <location>
        <begin position="288"/>
        <end position="321"/>
    </location>
</feature>
<evidence type="ECO:0000256" key="3">
    <source>
        <dbReference type="PROSITE-ProRule" id="PRU00339"/>
    </source>
</evidence>
<reference evidence="5 6" key="1">
    <citation type="journal article" date="2013" name="Curr. Biol.">
        <title>The Genome of the Foraminiferan Reticulomyxa filosa.</title>
        <authorList>
            <person name="Glockner G."/>
            <person name="Hulsmann N."/>
            <person name="Schleicher M."/>
            <person name="Noegel A.A."/>
            <person name="Eichinger L."/>
            <person name="Gallinger C."/>
            <person name="Pawlowski J."/>
            <person name="Sierra R."/>
            <person name="Euteneuer U."/>
            <person name="Pillet L."/>
            <person name="Moustafa A."/>
            <person name="Platzer M."/>
            <person name="Groth M."/>
            <person name="Szafranski K."/>
            <person name="Schliwa M."/>
        </authorList>
    </citation>
    <scope>NUCLEOTIDE SEQUENCE [LARGE SCALE GENOMIC DNA]</scope>
</reference>
<proteinExistence type="predicted"/>
<feature type="repeat" description="TPR" evidence="3">
    <location>
        <begin position="400"/>
        <end position="433"/>
    </location>
</feature>
<dbReference type="OrthoDB" id="5142960at2759"/>
<dbReference type="Proteomes" id="UP000023152">
    <property type="component" value="Unassembled WGS sequence"/>
</dbReference>
<keyword evidence="1" id="KW-0677">Repeat</keyword>
<feature type="repeat" description="TPR" evidence="3">
    <location>
        <begin position="442"/>
        <end position="475"/>
    </location>
</feature>